<accession>A0A5E5ATT5</accession>
<evidence type="ECO:0000313" key="2">
    <source>
        <dbReference type="Proteomes" id="UP000414136"/>
    </source>
</evidence>
<sequence length="54" mass="6128">MPAHRKVHACYKVFFAEQTFGSMSELGSVPAFRRRARGRCPALRAESRPFGFDP</sequence>
<evidence type="ECO:0000313" key="1">
    <source>
        <dbReference type="EMBL" id="VVE76457.1"/>
    </source>
</evidence>
<dbReference type="AlphaFoldDB" id="A0A5E5ATT5"/>
<keyword evidence="2" id="KW-1185">Reference proteome</keyword>
<gene>
    <name evidence="1" type="ORF">PCA31118_05224</name>
</gene>
<organism evidence="1 2">
    <name type="scientific">Pandoraea captiosa</name>
    <dbReference type="NCBI Taxonomy" id="2508302"/>
    <lineage>
        <taxon>Bacteria</taxon>
        <taxon>Pseudomonadati</taxon>
        <taxon>Pseudomonadota</taxon>
        <taxon>Betaproteobacteria</taxon>
        <taxon>Burkholderiales</taxon>
        <taxon>Burkholderiaceae</taxon>
        <taxon>Pandoraea</taxon>
    </lineage>
</organism>
<dbReference type="Proteomes" id="UP000414136">
    <property type="component" value="Unassembled WGS sequence"/>
</dbReference>
<proteinExistence type="predicted"/>
<dbReference type="EMBL" id="CABPSQ010000020">
    <property type="protein sequence ID" value="VVE76457.1"/>
    <property type="molecule type" value="Genomic_DNA"/>
</dbReference>
<name>A0A5E5ATT5_9BURK</name>
<reference evidence="1 2" key="1">
    <citation type="submission" date="2019-08" db="EMBL/GenBank/DDBJ databases">
        <authorList>
            <person name="Peeters C."/>
        </authorList>
    </citation>
    <scope>NUCLEOTIDE SEQUENCE [LARGE SCALE GENOMIC DNA]</scope>
    <source>
        <strain evidence="1 2">LMG 31118</strain>
    </source>
</reference>
<protein>
    <submittedName>
        <fullName evidence="1">Uncharacterized protein</fullName>
    </submittedName>
</protein>